<dbReference type="SUPFAM" id="SSF56349">
    <property type="entry name" value="DNA breaking-rejoining enzymes"/>
    <property type="match status" value="1"/>
</dbReference>
<accession>A0A9D2B3B9</accession>
<keyword evidence="2" id="KW-0238">DNA-binding</keyword>
<comment type="caution">
    <text evidence="5">The sequence shown here is derived from an EMBL/GenBank/DDBJ whole genome shotgun (WGS) entry which is preliminary data.</text>
</comment>
<proteinExistence type="inferred from homology"/>
<comment type="similarity">
    <text evidence="1">Belongs to the 'phage' integrase family.</text>
</comment>
<dbReference type="InterPro" id="IPR011010">
    <property type="entry name" value="DNA_brk_join_enz"/>
</dbReference>
<evidence type="ECO:0000259" key="4">
    <source>
        <dbReference type="PROSITE" id="PS51898"/>
    </source>
</evidence>
<feature type="domain" description="Tyr recombinase" evidence="4">
    <location>
        <begin position="103"/>
        <end position="302"/>
    </location>
</feature>
<dbReference type="GO" id="GO:0003677">
    <property type="term" value="F:DNA binding"/>
    <property type="evidence" value="ECO:0007669"/>
    <property type="project" value="UniProtKB-KW"/>
</dbReference>
<dbReference type="Gene3D" id="1.10.443.10">
    <property type="entry name" value="Intergrase catalytic core"/>
    <property type="match status" value="1"/>
</dbReference>
<name>A0A9D2B3B9_9FIRM</name>
<evidence type="ECO:0000313" key="5">
    <source>
        <dbReference type="EMBL" id="HIX59992.1"/>
    </source>
</evidence>
<dbReference type="EMBL" id="DXEX01000208">
    <property type="protein sequence ID" value="HIX59992.1"/>
    <property type="molecule type" value="Genomic_DNA"/>
</dbReference>
<sequence>MRKTTIGEKIDGFIAYKRSLGYVYDTAERYLKHYQRHMEERYPHLDLPDKESTDCFLDQYKGQAGGLYNAMAPLREFSRYLFRLGYMNPYLIPPKQMPKLHPEAPYFFSEDELSLFFRKCDSYYAENPGPRMRGIIMPALFRVLYCCGLRPKEARMLPYGNVNLAGKYIDILQSKGPKSRRIFISDELVSYLMLYDSQVSAMLPEREYFFPADIDKPYSVQALCYNFGLIWKKAFPEWSGKMPRIYDLRHHFAWAAINRWAREGTDVNAMLPYLMRYMGHNCIKHTLYYFRFVPDFYADYKQLSCRLNDRIPEVSDE</sequence>
<evidence type="ECO:0000256" key="2">
    <source>
        <dbReference type="ARBA" id="ARBA00023125"/>
    </source>
</evidence>
<evidence type="ECO:0000256" key="3">
    <source>
        <dbReference type="ARBA" id="ARBA00023172"/>
    </source>
</evidence>
<evidence type="ECO:0000313" key="6">
    <source>
        <dbReference type="Proteomes" id="UP000886817"/>
    </source>
</evidence>
<dbReference type="PROSITE" id="PS51898">
    <property type="entry name" value="TYR_RECOMBINASE"/>
    <property type="match status" value="1"/>
</dbReference>
<dbReference type="AlphaFoldDB" id="A0A9D2B3B9"/>
<gene>
    <name evidence="5" type="ORF">IAA45_09810</name>
</gene>
<dbReference type="GO" id="GO:0006310">
    <property type="term" value="P:DNA recombination"/>
    <property type="evidence" value="ECO:0007669"/>
    <property type="project" value="UniProtKB-KW"/>
</dbReference>
<evidence type="ECO:0000256" key="1">
    <source>
        <dbReference type="ARBA" id="ARBA00008857"/>
    </source>
</evidence>
<dbReference type="Proteomes" id="UP000886817">
    <property type="component" value="Unassembled WGS sequence"/>
</dbReference>
<dbReference type="InterPro" id="IPR050090">
    <property type="entry name" value="Tyrosine_recombinase_XerCD"/>
</dbReference>
<dbReference type="GO" id="GO:0015074">
    <property type="term" value="P:DNA integration"/>
    <property type="evidence" value="ECO:0007669"/>
    <property type="project" value="InterPro"/>
</dbReference>
<dbReference type="PANTHER" id="PTHR30349">
    <property type="entry name" value="PHAGE INTEGRASE-RELATED"/>
    <property type="match status" value="1"/>
</dbReference>
<organism evidence="5 6">
    <name type="scientific">Candidatus Blautia gallistercoris</name>
    <dbReference type="NCBI Taxonomy" id="2838490"/>
    <lineage>
        <taxon>Bacteria</taxon>
        <taxon>Bacillati</taxon>
        <taxon>Bacillota</taxon>
        <taxon>Clostridia</taxon>
        <taxon>Lachnospirales</taxon>
        <taxon>Lachnospiraceae</taxon>
        <taxon>Blautia</taxon>
    </lineage>
</organism>
<reference evidence="5" key="2">
    <citation type="submission" date="2021-04" db="EMBL/GenBank/DDBJ databases">
        <authorList>
            <person name="Gilroy R."/>
        </authorList>
    </citation>
    <scope>NUCLEOTIDE SEQUENCE</scope>
    <source>
        <strain evidence="5">ChiSjej1B19-8411</strain>
    </source>
</reference>
<dbReference type="InterPro" id="IPR002104">
    <property type="entry name" value="Integrase_catalytic"/>
</dbReference>
<reference evidence="5" key="1">
    <citation type="journal article" date="2021" name="PeerJ">
        <title>Extensive microbial diversity within the chicken gut microbiome revealed by metagenomics and culture.</title>
        <authorList>
            <person name="Gilroy R."/>
            <person name="Ravi A."/>
            <person name="Getino M."/>
            <person name="Pursley I."/>
            <person name="Horton D.L."/>
            <person name="Alikhan N.F."/>
            <person name="Baker D."/>
            <person name="Gharbi K."/>
            <person name="Hall N."/>
            <person name="Watson M."/>
            <person name="Adriaenssens E.M."/>
            <person name="Foster-Nyarko E."/>
            <person name="Jarju S."/>
            <person name="Secka A."/>
            <person name="Antonio M."/>
            <person name="Oren A."/>
            <person name="Chaudhuri R.R."/>
            <person name="La Ragione R."/>
            <person name="Hildebrand F."/>
            <person name="Pallen M.J."/>
        </authorList>
    </citation>
    <scope>NUCLEOTIDE SEQUENCE</scope>
    <source>
        <strain evidence="5">ChiSjej1B19-8411</strain>
    </source>
</reference>
<keyword evidence="3" id="KW-0233">DNA recombination</keyword>
<dbReference type="Pfam" id="PF00589">
    <property type="entry name" value="Phage_integrase"/>
    <property type="match status" value="1"/>
</dbReference>
<dbReference type="PANTHER" id="PTHR30349:SF41">
    <property type="entry name" value="INTEGRASE_RECOMBINASE PROTEIN MJ0367-RELATED"/>
    <property type="match status" value="1"/>
</dbReference>
<protein>
    <submittedName>
        <fullName evidence="5">Tyrosine-type recombinase/integrase</fullName>
    </submittedName>
</protein>
<dbReference type="InterPro" id="IPR013762">
    <property type="entry name" value="Integrase-like_cat_sf"/>
</dbReference>